<comment type="caution">
    <text evidence="2">The sequence shown here is derived from an EMBL/GenBank/DDBJ whole genome shotgun (WGS) entry which is preliminary data.</text>
</comment>
<evidence type="ECO:0000256" key="1">
    <source>
        <dbReference type="SAM" id="MobiDB-lite"/>
    </source>
</evidence>
<evidence type="ECO:0000313" key="3">
    <source>
        <dbReference type="Proteomes" id="UP000608522"/>
    </source>
</evidence>
<feature type="compositionally biased region" description="Basic and acidic residues" evidence="1">
    <location>
        <begin position="1"/>
        <end position="14"/>
    </location>
</feature>
<reference evidence="3" key="1">
    <citation type="submission" date="2023-07" db="EMBL/GenBank/DDBJ databases">
        <title>Whole genome shotgun sequence of Streptomyces spororaveus NBRC 15456.</title>
        <authorList>
            <person name="Komaki H."/>
            <person name="Tamura T."/>
        </authorList>
    </citation>
    <scope>NUCLEOTIDE SEQUENCE [LARGE SCALE GENOMIC DNA]</scope>
    <source>
        <strain evidence="3">NBRC 15456</strain>
    </source>
</reference>
<sequence>MALDDPHLTSRDEPENVGAPRAEASLIPDAELLAGAELLPCGRPLGRAWEEARDPAAGAADPHSSSCPYCQEAVEGLTALDRATRALRAEDQPDSFSLANRVINAVRAEARLGTMLWLDDPDHDLRIAESAAAKVLRRAADTVLGARAASCRLTPVPGGHSVAITVAAALDKPLRERAEKVRQAVLNAAEHTLGLAVTAVDLEINAVLELHSVPGGERFELSER</sequence>
<feature type="region of interest" description="Disordered" evidence="1">
    <location>
        <begin position="1"/>
        <end position="24"/>
    </location>
</feature>
<dbReference type="EMBL" id="BNED01000005">
    <property type="protein sequence ID" value="GHI75282.1"/>
    <property type="molecule type" value="Genomic_DNA"/>
</dbReference>
<proteinExistence type="predicted"/>
<name>A0ABQ3T4F6_9ACTN</name>
<evidence type="ECO:0008006" key="4">
    <source>
        <dbReference type="Google" id="ProtNLM"/>
    </source>
</evidence>
<evidence type="ECO:0000313" key="2">
    <source>
        <dbReference type="EMBL" id="GHI75282.1"/>
    </source>
</evidence>
<protein>
    <recommendedName>
        <fullName evidence="4">Asp23/Gls24 family envelope stress response protein</fullName>
    </recommendedName>
</protein>
<organism evidence="2 3">
    <name type="scientific">Streptomyces spororaveus</name>
    <dbReference type="NCBI Taxonomy" id="284039"/>
    <lineage>
        <taxon>Bacteria</taxon>
        <taxon>Bacillati</taxon>
        <taxon>Actinomycetota</taxon>
        <taxon>Actinomycetes</taxon>
        <taxon>Kitasatosporales</taxon>
        <taxon>Streptomycetaceae</taxon>
        <taxon>Streptomyces</taxon>
    </lineage>
</organism>
<gene>
    <name evidence="2" type="ORF">Sspor_08430</name>
</gene>
<dbReference type="RefSeq" id="WP_202197758.1">
    <property type="nucleotide sequence ID" value="NZ_BAAATO010000062.1"/>
</dbReference>
<dbReference type="Proteomes" id="UP000608522">
    <property type="component" value="Unassembled WGS sequence"/>
</dbReference>
<keyword evidence="3" id="KW-1185">Reference proteome</keyword>
<accession>A0ABQ3T4F6</accession>